<organism evidence="3 4">
    <name type="scientific">Uliginosibacterium aquaticum</name>
    <dbReference type="NCBI Taxonomy" id="2731212"/>
    <lineage>
        <taxon>Bacteria</taxon>
        <taxon>Pseudomonadati</taxon>
        <taxon>Pseudomonadota</taxon>
        <taxon>Betaproteobacteria</taxon>
        <taxon>Rhodocyclales</taxon>
        <taxon>Zoogloeaceae</taxon>
        <taxon>Uliginosibacterium</taxon>
    </lineage>
</organism>
<dbReference type="PROSITE" id="PS52015">
    <property type="entry name" value="TONB_CTD"/>
    <property type="match status" value="1"/>
</dbReference>
<comment type="caution">
    <text evidence="3">The sequence shown here is derived from an EMBL/GenBank/DDBJ whole genome shotgun (WGS) entry which is preliminary data.</text>
</comment>
<dbReference type="Proteomes" id="UP000778523">
    <property type="component" value="Unassembled WGS sequence"/>
</dbReference>
<evidence type="ECO:0000256" key="1">
    <source>
        <dbReference type="SAM" id="SignalP"/>
    </source>
</evidence>
<evidence type="ECO:0000313" key="3">
    <source>
        <dbReference type="EMBL" id="NSL53443.1"/>
    </source>
</evidence>
<feature type="chain" id="PRO_5045422093" description="TonB C-terminal domain-containing protein" evidence="1">
    <location>
        <begin position="21"/>
        <end position="147"/>
    </location>
</feature>
<evidence type="ECO:0000313" key="4">
    <source>
        <dbReference type="Proteomes" id="UP000778523"/>
    </source>
</evidence>
<evidence type="ECO:0000259" key="2">
    <source>
        <dbReference type="PROSITE" id="PS52015"/>
    </source>
</evidence>
<dbReference type="Gene3D" id="3.30.1150.10">
    <property type="match status" value="1"/>
</dbReference>
<accession>A0ABX2ICQ4</accession>
<dbReference type="EMBL" id="JABCSC020000001">
    <property type="protein sequence ID" value="NSL53443.1"/>
    <property type="molecule type" value="Genomic_DNA"/>
</dbReference>
<name>A0ABX2ICQ4_9RHOO</name>
<feature type="domain" description="TonB C-terminal" evidence="2">
    <location>
        <begin position="55"/>
        <end position="147"/>
    </location>
</feature>
<gene>
    <name evidence="3" type="ORF">HJ583_000245</name>
</gene>
<keyword evidence="4" id="KW-1185">Reference proteome</keyword>
<reference evidence="3 4" key="1">
    <citation type="submission" date="2020-06" db="EMBL/GenBank/DDBJ databases">
        <title>Draft genome of Uliginosibacterium sp. IMCC34675.</title>
        <authorList>
            <person name="Song J."/>
        </authorList>
    </citation>
    <scope>NUCLEOTIDE SEQUENCE [LARGE SCALE GENOMIC DNA]</scope>
    <source>
        <strain evidence="3 4">IMCC34675</strain>
    </source>
</reference>
<protein>
    <recommendedName>
        <fullName evidence="2">TonB C-terminal domain-containing protein</fullName>
    </recommendedName>
</protein>
<sequence length="147" mass="15553">MSRLIAASLLLLALLPAARADEAPLAAASQPVEAAAPRTIVVALRSREARLAFYREACLQQILAELRERVPRDAAGKVAHGKSLLSLEVAADGRLVASELIQPDTSAALNAALLQSVQAAAPYPAFSPALSKDYDHMVLILPFNFGD</sequence>
<dbReference type="RefSeq" id="WP_170019479.1">
    <property type="nucleotide sequence ID" value="NZ_JABCSC020000001.1"/>
</dbReference>
<keyword evidence="1" id="KW-0732">Signal</keyword>
<feature type="signal peptide" evidence="1">
    <location>
        <begin position="1"/>
        <end position="20"/>
    </location>
</feature>
<dbReference type="SUPFAM" id="SSF74653">
    <property type="entry name" value="TolA/TonB C-terminal domain"/>
    <property type="match status" value="1"/>
</dbReference>
<dbReference type="InterPro" id="IPR037682">
    <property type="entry name" value="TonB_C"/>
</dbReference>
<proteinExistence type="predicted"/>